<name>A0A239L5E3_EKHLU</name>
<dbReference type="InterPro" id="IPR019860">
    <property type="entry name" value="Motility-assoc_ABC_perm_GldF"/>
</dbReference>
<keyword evidence="5 6" id="KW-0472">Membrane</keyword>
<comment type="subcellular location">
    <subcellularLocation>
        <location evidence="1">Cell membrane</location>
        <topology evidence="1">Multi-pass membrane protein</topology>
    </subcellularLocation>
</comment>
<feature type="transmembrane region" description="Helical" evidence="6">
    <location>
        <begin position="219"/>
        <end position="237"/>
    </location>
</feature>
<evidence type="ECO:0000313" key="8">
    <source>
        <dbReference type="Proteomes" id="UP000198393"/>
    </source>
</evidence>
<dbReference type="PANTHER" id="PTHR30294">
    <property type="entry name" value="MEMBRANE COMPONENT OF ABC TRANSPORTER YHHJ-RELATED"/>
    <property type="match status" value="1"/>
</dbReference>
<accession>A0A239L5E3</accession>
<dbReference type="GO" id="GO:0140359">
    <property type="term" value="F:ABC-type transporter activity"/>
    <property type="evidence" value="ECO:0007669"/>
    <property type="project" value="InterPro"/>
</dbReference>
<feature type="transmembrane region" description="Helical" evidence="6">
    <location>
        <begin position="138"/>
        <end position="157"/>
    </location>
</feature>
<keyword evidence="4 6" id="KW-1133">Transmembrane helix</keyword>
<dbReference type="OrthoDB" id="9794512at2"/>
<evidence type="ECO:0000256" key="5">
    <source>
        <dbReference type="ARBA" id="ARBA00023136"/>
    </source>
</evidence>
<dbReference type="AlphaFoldDB" id="A0A239L5E3"/>
<evidence type="ECO:0000256" key="3">
    <source>
        <dbReference type="ARBA" id="ARBA00022692"/>
    </source>
</evidence>
<dbReference type="Pfam" id="PF12679">
    <property type="entry name" value="ABC2_membrane_2"/>
    <property type="match status" value="1"/>
</dbReference>
<reference evidence="7 8" key="1">
    <citation type="submission" date="2017-06" db="EMBL/GenBank/DDBJ databases">
        <authorList>
            <person name="Kim H.J."/>
            <person name="Triplett B.A."/>
        </authorList>
    </citation>
    <scope>NUCLEOTIDE SEQUENCE [LARGE SCALE GENOMIC DNA]</scope>
    <source>
        <strain evidence="7 8">DSM 19307</strain>
    </source>
</reference>
<evidence type="ECO:0000256" key="1">
    <source>
        <dbReference type="ARBA" id="ARBA00004651"/>
    </source>
</evidence>
<keyword evidence="8" id="KW-1185">Reference proteome</keyword>
<organism evidence="7 8">
    <name type="scientific">Ekhidna lutea</name>
    <dbReference type="NCBI Taxonomy" id="447679"/>
    <lineage>
        <taxon>Bacteria</taxon>
        <taxon>Pseudomonadati</taxon>
        <taxon>Bacteroidota</taxon>
        <taxon>Cytophagia</taxon>
        <taxon>Cytophagales</taxon>
        <taxon>Reichenbachiellaceae</taxon>
        <taxon>Ekhidna</taxon>
    </lineage>
</organism>
<dbReference type="GO" id="GO:0005886">
    <property type="term" value="C:plasma membrane"/>
    <property type="evidence" value="ECO:0007669"/>
    <property type="project" value="UniProtKB-SubCell"/>
</dbReference>
<gene>
    <name evidence="7" type="ORF">SAMN05421640_2951</name>
</gene>
<dbReference type="PANTHER" id="PTHR30294:SF29">
    <property type="entry name" value="MULTIDRUG ABC TRANSPORTER PERMEASE YBHS-RELATED"/>
    <property type="match status" value="1"/>
</dbReference>
<evidence type="ECO:0000256" key="2">
    <source>
        <dbReference type="ARBA" id="ARBA00022475"/>
    </source>
</evidence>
<sequence>MITILKKEINEFLDSLIAYVAIGIFLTGIGLLMWVFPDTNVLDYGYASMETLFSLAPYVFMFLIPAITMKAFAEEKRSGTIELLYTLPFRDIEIVIGKFLAGFLLVVFSVLPTLIYYFSLSYLGNPVGNIDTAGITGSYIGLILLGGIFTAIGILSSALTGNQIVSFILAAFLCFAFYAGFDSIASINVWLETSFIIEQIGILSHYETLSKGLIDLSDVIYFLSMIVLFLYLTKIILNVQKG</sequence>
<keyword evidence="3 6" id="KW-0812">Transmembrane</keyword>
<feature type="transmembrane region" description="Helical" evidence="6">
    <location>
        <begin position="164"/>
        <end position="181"/>
    </location>
</feature>
<feature type="transmembrane region" description="Helical" evidence="6">
    <location>
        <begin position="94"/>
        <end position="118"/>
    </location>
</feature>
<dbReference type="EMBL" id="FZPD01000005">
    <property type="protein sequence ID" value="SNT25043.1"/>
    <property type="molecule type" value="Genomic_DNA"/>
</dbReference>
<proteinExistence type="predicted"/>
<dbReference type="InterPro" id="IPR051449">
    <property type="entry name" value="ABC-2_transporter_component"/>
</dbReference>
<feature type="transmembrane region" description="Helical" evidence="6">
    <location>
        <begin position="55"/>
        <end position="73"/>
    </location>
</feature>
<keyword evidence="2" id="KW-1003">Cell membrane</keyword>
<evidence type="ECO:0000256" key="4">
    <source>
        <dbReference type="ARBA" id="ARBA00022989"/>
    </source>
</evidence>
<feature type="transmembrane region" description="Helical" evidence="6">
    <location>
        <begin position="12"/>
        <end position="35"/>
    </location>
</feature>
<dbReference type="Proteomes" id="UP000198393">
    <property type="component" value="Unassembled WGS sequence"/>
</dbReference>
<dbReference type="NCBIfam" id="TIGR03518">
    <property type="entry name" value="ABC_perm_GldF"/>
    <property type="match status" value="1"/>
</dbReference>
<protein>
    <submittedName>
        <fullName evidence="7">ABC-2 type transport system permease protein</fullName>
    </submittedName>
</protein>
<evidence type="ECO:0000313" key="7">
    <source>
        <dbReference type="EMBL" id="SNT25043.1"/>
    </source>
</evidence>
<dbReference type="RefSeq" id="WP_089357647.1">
    <property type="nucleotide sequence ID" value="NZ_FZPD01000005.1"/>
</dbReference>
<evidence type="ECO:0000256" key="6">
    <source>
        <dbReference type="SAM" id="Phobius"/>
    </source>
</evidence>